<keyword evidence="2" id="KW-1185">Reference proteome</keyword>
<evidence type="ECO:0000313" key="1">
    <source>
        <dbReference type="EMBL" id="MBE1458229.1"/>
    </source>
</evidence>
<name>A0ABR9HGS1_9ACTN</name>
<protein>
    <submittedName>
        <fullName evidence="1">Uncharacterized protein</fullName>
    </submittedName>
</protein>
<reference evidence="1 2" key="1">
    <citation type="submission" date="2020-10" db="EMBL/GenBank/DDBJ databases">
        <title>Sequencing the genomes of 1000 actinobacteria strains.</title>
        <authorList>
            <person name="Klenk H.-P."/>
        </authorList>
    </citation>
    <scope>NUCLEOTIDE SEQUENCE [LARGE SCALE GENOMIC DNA]</scope>
    <source>
        <strain evidence="1 2">DSM 45157</strain>
    </source>
</reference>
<gene>
    <name evidence="1" type="ORF">H4W79_002443</name>
</gene>
<evidence type="ECO:0000313" key="2">
    <source>
        <dbReference type="Proteomes" id="UP000598217"/>
    </source>
</evidence>
<dbReference type="Proteomes" id="UP000598217">
    <property type="component" value="Unassembled WGS sequence"/>
</dbReference>
<comment type="caution">
    <text evidence="1">The sequence shown here is derived from an EMBL/GenBank/DDBJ whole genome shotgun (WGS) entry which is preliminary data.</text>
</comment>
<proteinExistence type="predicted"/>
<dbReference type="RefSeq" id="WP_191270071.1">
    <property type="nucleotide sequence ID" value="NZ_BMXJ01000003.1"/>
</dbReference>
<organism evidence="1 2">
    <name type="scientific">Nocardiopsis terrae</name>
    <dbReference type="NCBI Taxonomy" id="372655"/>
    <lineage>
        <taxon>Bacteria</taxon>
        <taxon>Bacillati</taxon>
        <taxon>Actinomycetota</taxon>
        <taxon>Actinomycetes</taxon>
        <taxon>Streptosporangiales</taxon>
        <taxon>Nocardiopsidaceae</taxon>
        <taxon>Nocardiopsis</taxon>
    </lineage>
</organism>
<dbReference type="Pfam" id="PF19895">
    <property type="entry name" value="DUF6368"/>
    <property type="match status" value="1"/>
</dbReference>
<accession>A0ABR9HGS1</accession>
<dbReference type="EMBL" id="JADBDY010000001">
    <property type="protein sequence ID" value="MBE1458229.1"/>
    <property type="molecule type" value="Genomic_DNA"/>
</dbReference>
<dbReference type="InterPro" id="IPR045948">
    <property type="entry name" value="DUF6368"/>
</dbReference>
<sequence length="200" mass="21499">MQVWGGVVGVGPAVGLWLFERRGFEDVLARVTPWLGSFCEQVENRTGDELDFHVRDGSAVGLPGLDPGSTGVFFLAEAEEIPARDEDYSAFSRPPVQGLVLGAGRSGSVHHLPLGHLALMLAERLDALIDFDGVLGHPTPRDGTDGDAFLGRSRALVASLPGSVAEVSYDTGGGGRWFRHVGDAEFLRSWLSHPQFHLVE</sequence>